<dbReference type="SFLD" id="SFLDG00055">
    <property type="entry name" value="glucarate_dehydratase"/>
    <property type="match status" value="1"/>
</dbReference>
<comment type="cofactor">
    <cofactor evidence="2">
        <name>Mg(2+)</name>
        <dbReference type="ChEBI" id="CHEBI:18420"/>
    </cofactor>
</comment>
<dbReference type="EC" id="4.2.1.40" evidence="5"/>
<dbReference type="InterPro" id="IPR036849">
    <property type="entry name" value="Enolase-like_C_sf"/>
</dbReference>
<evidence type="ECO:0000256" key="7">
    <source>
        <dbReference type="ARBA" id="ARBA00022842"/>
    </source>
</evidence>
<dbReference type="RefSeq" id="WP_344665121.1">
    <property type="nucleotide sequence ID" value="NZ_BAAAQN010000008.1"/>
</dbReference>
<organism evidence="10 11">
    <name type="scientific">Catenulispora yoronensis</name>
    <dbReference type="NCBI Taxonomy" id="450799"/>
    <lineage>
        <taxon>Bacteria</taxon>
        <taxon>Bacillati</taxon>
        <taxon>Actinomycetota</taxon>
        <taxon>Actinomycetes</taxon>
        <taxon>Catenulisporales</taxon>
        <taxon>Catenulisporaceae</taxon>
        <taxon>Catenulispora</taxon>
    </lineage>
</organism>
<evidence type="ECO:0000259" key="9">
    <source>
        <dbReference type="SMART" id="SM00922"/>
    </source>
</evidence>
<proteinExistence type="inferred from homology"/>
<comment type="caution">
    <text evidence="10">The sequence shown here is derived from an EMBL/GenBank/DDBJ whole genome shotgun (WGS) entry which is preliminary data.</text>
</comment>
<keyword evidence="11" id="KW-1185">Reference proteome</keyword>
<dbReference type="InterPro" id="IPR013342">
    <property type="entry name" value="Mandelate_racemase_C"/>
</dbReference>
<keyword evidence="7" id="KW-0460">Magnesium</keyword>
<dbReference type="Pfam" id="PF02746">
    <property type="entry name" value="MR_MLE_N"/>
    <property type="match status" value="1"/>
</dbReference>
<dbReference type="SMART" id="SM00922">
    <property type="entry name" value="MR_MLE"/>
    <property type="match status" value="1"/>
</dbReference>
<dbReference type="EMBL" id="BAAAQN010000008">
    <property type="protein sequence ID" value="GAA2021827.1"/>
    <property type="molecule type" value="Genomic_DNA"/>
</dbReference>
<dbReference type="CDD" id="cd03323">
    <property type="entry name" value="D-glucarate_dehydratase"/>
    <property type="match status" value="1"/>
</dbReference>
<accession>A0ABP5FA03</accession>
<dbReference type="Proteomes" id="UP001500751">
    <property type="component" value="Unassembled WGS sequence"/>
</dbReference>
<dbReference type="InterPro" id="IPR013341">
    <property type="entry name" value="Mandelate_racemase_N_dom"/>
</dbReference>
<evidence type="ECO:0000256" key="6">
    <source>
        <dbReference type="ARBA" id="ARBA00022723"/>
    </source>
</evidence>
<keyword evidence="8" id="KW-0456">Lyase</keyword>
<feature type="domain" description="Mandelate racemase/muconate lactonizing enzyme C-terminal" evidence="9">
    <location>
        <begin position="177"/>
        <end position="271"/>
    </location>
</feature>
<evidence type="ECO:0000313" key="11">
    <source>
        <dbReference type="Proteomes" id="UP001500751"/>
    </source>
</evidence>
<comment type="pathway">
    <text evidence="3">Carbohydrate acid metabolism; D-glucarate degradation; 2,5-dioxopentanoate from D-glucarate: step 1/2.</text>
</comment>
<dbReference type="PANTHER" id="PTHR48080:SF4">
    <property type="entry name" value="GLUCARATE DEHYDRATASE"/>
    <property type="match status" value="1"/>
</dbReference>
<dbReference type="Gene3D" id="3.20.20.120">
    <property type="entry name" value="Enolase-like C-terminal domain"/>
    <property type="match status" value="1"/>
</dbReference>
<dbReference type="SUPFAM" id="SSF51604">
    <property type="entry name" value="Enolase C-terminal domain-like"/>
    <property type="match status" value="1"/>
</dbReference>
<evidence type="ECO:0000256" key="2">
    <source>
        <dbReference type="ARBA" id="ARBA00001946"/>
    </source>
</evidence>
<keyword evidence="6" id="KW-0479">Metal-binding</keyword>
<dbReference type="InterPro" id="IPR029065">
    <property type="entry name" value="Enolase_C-like"/>
</dbReference>
<dbReference type="SFLD" id="SFLDS00001">
    <property type="entry name" value="Enolase"/>
    <property type="match status" value="1"/>
</dbReference>
<evidence type="ECO:0000256" key="4">
    <source>
        <dbReference type="ARBA" id="ARBA00009938"/>
    </source>
</evidence>
<dbReference type="Pfam" id="PF13378">
    <property type="entry name" value="MR_MLE_C"/>
    <property type="match status" value="1"/>
</dbReference>
<dbReference type="Gene3D" id="3.30.390.10">
    <property type="entry name" value="Enolase-like, N-terminal domain"/>
    <property type="match status" value="1"/>
</dbReference>
<comment type="catalytic activity">
    <reaction evidence="1">
        <text>D-glucarate = 5-dehydro-4-deoxy-D-glucarate + H2O</text>
        <dbReference type="Rhea" id="RHEA:14573"/>
        <dbReference type="ChEBI" id="CHEBI:15377"/>
        <dbReference type="ChEBI" id="CHEBI:30612"/>
        <dbReference type="ChEBI" id="CHEBI:42819"/>
        <dbReference type="EC" id="4.2.1.40"/>
    </reaction>
</comment>
<protein>
    <recommendedName>
        <fullName evidence="5">glucarate dehydratase</fullName>
        <ecNumber evidence="5">4.2.1.40</ecNumber>
    </recommendedName>
</protein>
<gene>
    <name evidence="10" type="ORF">GCM10009839_18720</name>
</gene>
<dbReference type="SUPFAM" id="SSF54826">
    <property type="entry name" value="Enolase N-terminal domain-like"/>
    <property type="match status" value="1"/>
</dbReference>
<evidence type="ECO:0000256" key="1">
    <source>
        <dbReference type="ARBA" id="ARBA00001426"/>
    </source>
</evidence>
<name>A0ABP5FA03_9ACTN</name>
<evidence type="ECO:0000256" key="3">
    <source>
        <dbReference type="ARBA" id="ARBA00005183"/>
    </source>
</evidence>
<dbReference type="InterPro" id="IPR034598">
    <property type="entry name" value="GlucD-like"/>
</dbReference>
<reference evidence="11" key="1">
    <citation type="journal article" date="2019" name="Int. J. Syst. Evol. Microbiol.">
        <title>The Global Catalogue of Microorganisms (GCM) 10K type strain sequencing project: providing services to taxonomists for standard genome sequencing and annotation.</title>
        <authorList>
            <consortium name="The Broad Institute Genomics Platform"/>
            <consortium name="The Broad Institute Genome Sequencing Center for Infectious Disease"/>
            <person name="Wu L."/>
            <person name="Ma J."/>
        </authorList>
    </citation>
    <scope>NUCLEOTIDE SEQUENCE [LARGE SCALE GENOMIC DNA]</scope>
    <source>
        <strain evidence="11">JCM 16014</strain>
    </source>
</reference>
<dbReference type="PANTHER" id="PTHR48080">
    <property type="entry name" value="D-GALACTONATE DEHYDRATASE-RELATED"/>
    <property type="match status" value="1"/>
</dbReference>
<evidence type="ECO:0000313" key="10">
    <source>
        <dbReference type="EMBL" id="GAA2021827.1"/>
    </source>
</evidence>
<dbReference type="InterPro" id="IPR029017">
    <property type="entry name" value="Enolase-like_N"/>
</dbReference>
<dbReference type="InterPro" id="IPR034593">
    <property type="entry name" value="DgoD-like"/>
</dbReference>
<comment type="similarity">
    <text evidence="4">Belongs to the mandelate racemase/muconate lactonizing enzyme family. GlucD subfamily.</text>
</comment>
<sequence length="430" mass="45976">MSALRITGTTITPVALKDPPLLNSSGVHEPFALRSIIEVHTDAGITGINEAYGDDATLDLLRRAAAVLPGVDVFDLNELSRRVSAAVTSVAASSPTELIGAASADKTVAQAVAAFEVACFDAQGRAVGRPVSDLLGGAVRDRVDFSAYLFYKWAQHPTAPDDPREFDVDPWGEALDPDGIVEQARRMVDRYGFGSLKLKGGVFPPDEEVEAVLALRRAFPDRPVRLDPNANWSVATSHRVAEALAGELEYLEDPTPGIPGMAEVAAKTDLPLATNMCVTGFAEIPEAVRLGAVQVILSDHHFWGGYRATQALAGLCQTFGLGLSMHSNTHLGVSLAAMVHLGAATPNLTYALDTHTPWKSESEDVVLGGGLTFTEGAVAVPAGPGLGVELDRDAVARLHEQYLTCGVRRRDDAGWMRRVRPEWTGKRPRF</sequence>
<evidence type="ECO:0000256" key="5">
    <source>
        <dbReference type="ARBA" id="ARBA00011973"/>
    </source>
</evidence>
<evidence type="ECO:0000256" key="8">
    <source>
        <dbReference type="ARBA" id="ARBA00023239"/>
    </source>
</evidence>